<accession>S4NSE7</accession>
<protein>
    <submittedName>
        <fullName evidence="1">Uncharacterized protein</fullName>
    </submittedName>
</protein>
<name>S4NSE7_9NEOP</name>
<reference evidence="1" key="2">
    <citation type="submission" date="2013-05" db="EMBL/GenBank/DDBJ databases">
        <authorList>
            <person name="Carter J.-M."/>
            <person name="Baker S.C."/>
            <person name="Pink R."/>
            <person name="Carter D.R.F."/>
            <person name="Collins A."/>
            <person name="Tomlin J."/>
            <person name="Gibbs M."/>
            <person name="Breuker C.J."/>
        </authorList>
    </citation>
    <scope>NUCLEOTIDE SEQUENCE</scope>
    <source>
        <tissue evidence="1">Ovary</tissue>
    </source>
</reference>
<sequence length="67" mass="7845">MHCVRTPKYYDLKIIARTIRCVIITIFSGFCRLSKIHGSLICGYIFGRHGCYKQIRKMCRMIIAMKS</sequence>
<dbReference type="AlphaFoldDB" id="S4NSE7"/>
<organism evidence="1">
    <name type="scientific">Pararge aegeria</name>
    <name type="common">speckled wood butterfly</name>
    <dbReference type="NCBI Taxonomy" id="116150"/>
    <lineage>
        <taxon>Eukaryota</taxon>
        <taxon>Metazoa</taxon>
        <taxon>Ecdysozoa</taxon>
        <taxon>Arthropoda</taxon>
        <taxon>Hexapoda</taxon>
        <taxon>Insecta</taxon>
        <taxon>Pterygota</taxon>
        <taxon>Neoptera</taxon>
        <taxon>Endopterygota</taxon>
        <taxon>Lepidoptera</taxon>
        <taxon>Glossata</taxon>
        <taxon>Ditrysia</taxon>
        <taxon>Papilionoidea</taxon>
        <taxon>Nymphalidae</taxon>
        <taxon>Satyrinae</taxon>
        <taxon>Satyrini</taxon>
        <taxon>Parargina</taxon>
        <taxon>Pararge</taxon>
    </lineage>
</organism>
<reference evidence="1" key="1">
    <citation type="journal article" date="2013" name="BMC Genomics">
        <title>Unscrambling butterfly oogenesis.</title>
        <authorList>
            <person name="Carter J.M."/>
            <person name="Baker S.C."/>
            <person name="Pink R."/>
            <person name="Carter D.R."/>
            <person name="Collins A."/>
            <person name="Tomlin J."/>
            <person name="Gibbs M."/>
            <person name="Breuker C.J."/>
        </authorList>
    </citation>
    <scope>NUCLEOTIDE SEQUENCE</scope>
    <source>
        <tissue evidence="1">Ovary</tissue>
    </source>
</reference>
<dbReference type="EMBL" id="GAIX01010824">
    <property type="protein sequence ID" value="JAA81736.1"/>
    <property type="molecule type" value="Transcribed_RNA"/>
</dbReference>
<evidence type="ECO:0000313" key="1">
    <source>
        <dbReference type="EMBL" id="JAA81736.1"/>
    </source>
</evidence>
<proteinExistence type="predicted"/>